<dbReference type="Proteomes" id="UP001501074">
    <property type="component" value="Unassembled WGS sequence"/>
</dbReference>
<organism evidence="1 2">
    <name type="scientific">Kineosporia mesophila</name>
    <dbReference type="NCBI Taxonomy" id="566012"/>
    <lineage>
        <taxon>Bacteria</taxon>
        <taxon>Bacillati</taxon>
        <taxon>Actinomycetota</taxon>
        <taxon>Actinomycetes</taxon>
        <taxon>Kineosporiales</taxon>
        <taxon>Kineosporiaceae</taxon>
        <taxon>Kineosporia</taxon>
    </lineage>
</organism>
<dbReference type="EMBL" id="BAAAZO010000008">
    <property type="protein sequence ID" value="GAA3621520.1"/>
    <property type="molecule type" value="Genomic_DNA"/>
</dbReference>
<name>A0ABP6ZZK4_9ACTN</name>
<proteinExistence type="predicted"/>
<gene>
    <name evidence="1" type="ORF">GCM10022223_43000</name>
</gene>
<evidence type="ECO:0008006" key="3">
    <source>
        <dbReference type="Google" id="ProtNLM"/>
    </source>
</evidence>
<evidence type="ECO:0000313" key="2">
    <source>
        <dbReference type="Proteomes" id="UP001501074"/>
    </source>
</evidence>
<evidence type="ECO:0000313" key="1">
    <source>
        <dbReference type="EMBL" id="GAA3621520.1"/>
    </source>
</evidence>
<keyword evidence="2" id="KW-1185">Reference proteome</keyword>
<protein>
    <recommendedName>
        <fullName evidence="3">Tellurite resistance protein TerB</fullName>
    </recommendedName>
</protein>
<reference evidence="2" key="1">
    <citation type="journal article" date="2019" name="Int. J. Syst. Evol. Microbiol.">
        <title>The Global Catalogue of Microorganisms (GCM) 10K type strain sequencing project: providing services to taxonomists for standard genome sequencing and annotation.</title>
        <authorList>
            <consortium name="The Broad Institute Genomics Platform"/>
            <consortium name="The Broad Institute Genome Sequencing Center for Infectious Disease"/>
            <person name="Wu L."/>
            <person name="Ma J."/>
        </authorList>
    </citation>
    <scope>NUCLEOTIDE SEQUENCE [LARGE SCALE GENOMIC DNA]</scope>
    <source>
        <strain evidence="2">JCM 16902</strain>
    </source>
</reference>
<comment type="caution">
    <text evidence="1">The sequence shown here is derived from an EMBL/GenBank/DDBJ whole genome shotgun (WGS) entry which is preliminary data.</text>
</comment>
<sequence length="152" mass="16293">MAVNGKNVRALISAFLPMRRQELGTLLAGLSEDEAEDDLRVAVAAAGGTVVFHLFVDTEEPLDWTKFQEQVVGRLRGSPNRDPQKVEAVVRGLAGDTRAFDGISEDDRLEISLAVLESATALKPAAELAELVQRASTRAVAMGTAFQTGRST</sequence>
<dbReference type="RefSeq" id="WP_231487069.1">
    <property type="nucleotide sequence ID" value="NZ_BAAAZO010000008.1"/>
</dbReference>
<accession>A0ABP6ZZK4</accession>